<evidence type="ECO:0000256" key="1">
    <source>
        <dbReference type="SAM" id="MobiDB-lite"/>
    </source>
</evidence>
<reference evidence="2 3" key="1">
    <citation type="journal article" date="2019" name="Indoor Air">
        <title>Impacts of indoor surface finishes on bacterial viability.</title>
        <authorList>
            <person name="Hu J."/>
            <person name="Maamar S.B."/>
            <person name="Glawe A.J."/>
            <person name="Gottel N."/>
            <person name="Gilbert J.A."/>
            <person name="Hartmann E.M."/>
        </authorList>
    </citation>
    <scope>NUCLEOTIDE SEQUENCE [LARGE SCALE GENOMIC DNA]</scope>
    <source>
        <strain evidence="2 3">AF060A6</strain>
    </source>
</reference>
<organism evidence="2 3">
    <name type="scientific">Bacillus timonensis</name>
    <dbReference type="NCBI Taxonomy" id="1033734"/>
    <lineage>
        <taxon>Bacteria</taxon>
        <taxon>Bacillati</taxon>
        <taxon>Bacillota</taxon>
        <taxon>Bacilli</taxon>
        <taxon>Bacillales</taxon>
        <taxon>Bacillaceae</taxon>
        <taxon>Bacillus</taxon>
    </lineage>
</organism>
<evidence type="ECO:0000313" key="3">
    <source>
        <dbReference type="Proteomes" id="UP000306477"/>
    </source>
</evidence>
<feature type="compositionally biased region" description="Low complexity" evidence="1">
    <location>
        <begin position="1"/>
        <end position="14"/>
    </location>
</feature>
<dbReference type="Proteomes" id="UP000306477">
    <property type="component" value="Unassembled WGS sequence"/>
</dbReference>
<sequence>MQQQQSQQQQQQQQPFYTPKGPQMSEAPAVITSKDLLYLTDMMSWNLLALKKAHFYASQCQMSEISQALEKACQMHERHYRQILDHMQKHTGQQPQQPNQGQIQSQQMQ</sequence>
<protein>
    <recommendedName>
        <fullName evidence="4">Spore coat protein</fullName>
    </recommendedName>
</protein>
<keyword evidence="3" id="KW-1185">Reference proteome</keyword>
<dbReference type="RefSeq" id="WP_136378522.1">
    <property type="nucleotide sequence ID" value="NZ_SLUB01000005.1"/>
</dbReference>
<name>A0A4S3PXC9_9BACI</name>
<feature type="compositionally biased region" description="Low complexity" evidence="1">
    <location>
        <begin position="90"/>
        <end position="109"/>
    </location>
</feature>
<feature type="region of interest" description="Disordered" evidence="1">
    <location>
        <begin position="84"/>
        <end position="109"/>
    </location>
</feature>
<feature type="region of interest" description="Disordered" evidence="1">
    <location>
        <begin position="1"/>
        <end position="27"/>
    </location>
</feature>
<evidence type="ECO:0000313" key="2">
    <source>
        <dbReference type="EMBL" id="THE14195.1"/>
    </source>
</evidence>
<evidence type="ECO:0008006" key="4">
    <source>
        <dbReference type="Google" id="ProtNLM"/>
    </source>
</evidence>
<comment type="caution">
    <text evidence="2">The sequence shown here is derived from an EMBL/GenBank/DDBJ whole genome shotgun (WGS) entry which is preliminary data.</text>
</comment>
<dbReference type="STRING" id="1033734.GCA_000285535_01779"/>
<proteinExistence type="predicted"/>
<dbReference type="OrthoDB" id="1799385at2"/>
<accession>A0A4S3PXC9</accession>
<dbReference type="AlphaFoldDB" id="A0A4S3PXC9"/>
<gene>
    <name evidence="2" type="ORF">E1I69_05120</name>
</gene>
<dbReference type="EMBL" id="SLUB01000005">
    <property type="protein sequence ID" value="THE14195.1"/>
    <property type="molecule type" value="Genomic_DNA"/>
</dbReference>